<reference evidence="2" key="1">
    <citation type="submission" date="2022-10" db="EMBL/GenBank/DDBJ databases">
        <title>Tapping the CABI collections for fungal endophytes: first genome assemblies for Collariella, Neodidymelliopsis, Ascochyta clinopodiicola, Didymella pomorum, Didymosphaeria variabile, Neocosmospora piperis and Neocucurbitaria cava.</title>
        <authorList>
            <person name="Hill R."/>
        </authorList>
    </citation>
    <scope>NUCLEOTIDE SEQUENCE</scope>
    <source>
        <strain evidence="2">IMI 355091</strain>
    </source>
</reference>
<dbReference type="Proteomes" id="UP001140510">
    <property type="component" value="Unassembled WGS sequence"/>
</dbReference>
<dbReference type="EMBL" id="JAPEVA010000018">
    <property type="protein sequence ID" value="KAJ4407916.1"/>
    <property type="molecule type" value="Genomic_DNA"/>
</dbReference>
<evidence type="ECO:0000313" key="3">
    <source>
        <dbReference type="Proteomes" id="UP001140510"/>
    </source>
</evidence>
<dbReference type="OrthoDB" id="10473594at2759"/>
<protein>
    <submittedName>
        <fullName evidence="2">Uncharacterized protein</fullName>
    </submittedName>
</protein>
<organism evidence="2 3">
    <name type="scientific">Didymella pomorum</name>
    <dbReference type="NCBI Taxonomy" id="749634"/>
    <lineage>
        <taxon>Eukaryota</taxon>
        <taxon>Fungi</taxon>
        <taxon>Dikarya</taxon>
        <taxon>Ascomycota</taxon>
        <taxon>Pezizomycotina</taxon>
        <taxon>Dothideomycetes</taxon>
        <taxon>Pleosporomycetidae</taxon>
        <taxon>Pleosporales</taxon>
        <taxon>Pleosporineae</taxon>
        <taxon>Didymellaceae</taxon>
        <taxon>Didymella</taxon>
    </lineage>
</organism>
<keyword evidence="3" id="KW-1185">Reference proteome</keyword>
<keyword evidence="1" id="KW-1133">Transmembrane helix</keyword>
<evidence type="ECO:0000313" key="2">
    <source>
        <dbReference type="EMBL" id="KAJ4407916.1"/>
    </source>
</evidence>
<name>A0A9W8ZI22_9PLEO</name>
<accession>A0A9W8ZI22</accession>
<proteinExistence type="predicted"/>
<keyword evidence="1" id="KW-0812">Transmembrane</keyword>
<sequence length="156" mass="17698">MLTSTYTTTVKFPVSDETVKLVATALMISVHFAAIMLGEVVFKKINGHVRKFNELTEHAKTFPIQNDEIRVAFNEQQARIDPIVARLDDVQYRVQELEGPASPESLVPEQELELVPEAVPDDQVVNPYDLRQHSSIFFELPFCKVRTAEEVAEDLK</sequence>
<dbReference type="AlphaFoldDB" id="A0A9W8ZI22"/>
<feature type="transmembrane region" description="Helical" evidence="1">
    <location>
        <begin position="21"/>
        <end position="42"/>
    </location>
</feature>
<gene>
    <name evidence="2" type="ORF">N0V91_003581</name>
</gene>
<comment type="caution">
    <text evidence="2">The sequence shown here is derived from an EMBL/GenBank/DDBJ whole genome shotgun (WGS) entry which is preliminary data.</text>
</comment>
<keyword evidence="1" id="KW-0472">Membrane</keyword>
<evidence type="ECO:0000256" key="1">
    <source>
        <dbReference type="SAM" id="Phobius"/>
    </source>
</evidence>